<proteinExistence type="predicted"/>
<dbReference type="OrthoDB" id="399723at2"/>
<dbReference type="AlphaFoldDB" id="A0A449B2J7"/>
<evidence type="ECO:0000256" key="1">
    <source>
        <dbReference type="SAM" id="SignalP"/>
    </source>
</evidence>
<dbReference type="EMBL" id="LR215036">
    <property type="protein sequence ID" value="VEU74775.1"/>
    <property type="molecule type" value="Genomic_DNA"/>
</dbReference>
<protein>
    <submittedName>
        <fullName evidence="2">Maltose-binding periplasmic proteins/domains</fullName>
    </submittedName>
</protein>
<accession>A0A449B2J7</accession>
<organism evidence="2 3">
    <name type="scientific">Mycoplasmopsis citelli</name>
    <dbReference type="NCBI Taxonomy" id="171281"/>
    <lineage>
        <taxon>Bacteria</taxon>
        <taxon>Bacillati</taxon>
        <taxon>Mycoplasmatota</taxon>
        <taxon>Mycoplasmoidales</taxon>
        <taxon>Metamycoplasmataceae</taxon>
        <taxon>Mycoplasmopsis</taxon>
    </lineage>
</organism>
<reference evidence="2 3" key="1">
    <citation type="submission" date="2019-01" db="EMBL/GenBank/DDBJ databases">
        <authorList>
            <consortium name="Pathogen Informatics"/>
        </authorList>
    </citation>
    <scope>NUCLEOTIDE SEQUENCE [LARGE SCALE GENOMIC DNA]</scope>
    <source>
        <strain evidence="2 3">NCTC10181</strain>
    </source>
</reference>
<dbReference type="KEGG" id="mcit:NCTC10181_00637"/>
<feature type="signal peptide" evidence="1">
    <location>
        <begin position="1"/>
        <end position="21"/>
    </location>
</feature>
<keyword evidence="3" id="KW-1185">Reference proteome</keyword>
<evidence type="ECO:0000313" key="2">
    <source>
        <dbReference type="EMBL" id="VEU74775.1"/>
    </source>
</evidence>
<dbReference type="PROSITE" id="PS51257">
    <property type="entry name" value="PROKAR_LIPOPROTEIN"/>
    <property type="match status" value="1"/>
</dbReference>
<dbReference type="RefSeq" id="WP_129725576.1">
    <property type="nucleotide sequence ID" value="NZ_LR215036.1"/>
</dbReference>
<evidence type="ECO:0000313" key="3">
    <source>
        <dbReference type="Proteomes" id="UP000290985"/>
    </source>
</evidence>
<gene>
    <name evidence="2" type="ORF">NCTC10181_00637</name>
</gene>
<keyword evidence="1" id="KW-0732">Signal</keyword>
<feature type="chain" id="PRO_5019385876" evidence="1">
    <location>
        <begin position="22"/>
        <end position="796"/>
    </location>
</feature>
<dbReference type="Proteomes" id="UP000290985">
    <property type="component" value="Chromosome"/>
</dbReference>
<name>A0A449B2J7_9BACT</name>
<sequence length="796" mass="90453">MFKKKSLLKSTFLIGTFSSIASLVACTSSAGGQTTDSKKEIIIAVDGKQKTFYDKVIELFKNTDSYKAGYRIKTISKSVWDAFNTEVGITDNSVPDIFYAPQDRVTQLAFKKAVIELDKFDPRLVDEISEIMQTNATEKQNLLEFGTVSGTATENGKTNFVKKLFGIRHNVEGIILATTKTHDEALKELNNPNTDSLEELVKAGKAIIRLQDFWYGNGILGGLFAELQQKDPELKNKNIDLMGQILYPKNAVVLSGFENKAENEYYKYFKQGVDIASRLYWPVYQAAYILTPSEFKDTPWAKNGVSQADLKSVLISNVDQVQNKIFELMKQGKIDYGIIFTGDLQVAQTAGDAKAFFNVINTVDGHQYRQALGAWSYLINLRNVGASQEKKKAISQVLKLIFSPEANYEYFKEDSKVEFTVASQNKIKEKLIEEAAETSKHYKEFYEGLGYKSHEELLKVIQPIVDLDNNKNKTPFYQYETGTNKEKPLDDKNIIKSDDWTQNSTLNNLPEVASKDIQNFNKTLKDETGLRNALAAMFGKSLTDFQFKKQDWLIKDGIVKSEVYDKYKELQDKEGWHIRKIEKEIFGANGDSSDETKKLVNKISESLKNNTLETLQKEVQDKAIKFIKEVASSPASEEVIKNAASLYFNNYVNQALWEIFIKDQVKEKEKNLPKGAKFEQIKNEVNQFLKTLSFDKLLEVLEAKKPIKDGGQGQIIFQANRIDHSNPILINHIWENWNQQTFGNVTFLQSIAQESGTKDLNWFKNKIMEQVSNRWKESTKGINSQSGSSTTINFDK</sequence>